<dbReference type="SUPFAM" id="SSF57850">
    <property type="entry name" value="RING/U-box"/>
    <property type="match status" value="1"/>
</dbReference>
<dbReference type="InterPro" id="IPR043145">
    <property type="entry name" value="Znf_ZZ_sf"/>
</dbReference>
<feature type="non-terminal residue" evidence="6">
    <location>
        <position position="1"/>
    </location>
</feature>
<feature type="non-terminal residue" evidence="6">
    <location>
        <position position="57"/>
    </location>
</feature>
<protein>
    <recommendedName>
        <fullName evidence="5">ZZ-type domain-containing protein</fullName>
    </recommendedName>
</protein>
<dbReference type="SMART" id="SM00291">
    <property type="entry name" value="ZnF_ZZ"/>
    <property type="match status" value="1"/>
</dbReference>
<sequence>VQHANIQCDACLEYPLRGIRWECLTCGDYDLCTQCYMGSKHNLVHEFKRFISMNSKG</sequence>
<dbReference type="GO" id="GO:0008270">
    <property type="term" value="F:zinc ion binding"/>
    <property type="evidence" value="ECO:0007669"/>
    <property type="project" value="UniProtKB-KW"/>
</dbReference>
<dbReference type="PROSITE" id="PS01357">
    <property type="entry name" value="ZF_ZZ_1"/>
    <property type="match status" value="1"/>
</dbReference>
<evidence type="ECO:0000256" key="3">
    <source>
        <dbReference type="ARBA" id="ARBA00022833"/>
    </source>
</evidence>
<reference evidence="6" key="1">
    <citation type="submission" date="2018-11" db="EMBL/GenBank/DDBJ databases">
        <authorList>
            <person name="Alioto T."/>
            <person name="Alioto T."/>
        </authorList>
    </citation>
    <scope>NUCLEOTIDE SEQUENCE</scope>
</reference>
<comment type="caution">
    <text evidence="6">The sequence shown here is derived from an EMBL/GenBank/DDBJ whole genome shotgun (WGS) entry which is preliminary data.</text>
</comment>
<dbReference type="PROSITE" id="PS50135">
    <property type="entry name" value="ZF_ZZ_2"/>
    <property type="match status" value="1"/>
</dbReference>
<organism evidence="6 7">
    <name type="scientific">Mytilus galloprovincialis</name>
    <name type="common">Mediterranean mussel</name>
    <dbReference type="NCBI Taxonomy" id="29158"/>
    <lineage>
        <taxon>Eukaryota</taxon>
        <taxon>Metazoa</taxon>
        <taxon>Spiralia</taxon>
        <taxon>Lophotrochozoa</taxon>
        <taxon>Mollusca</taxon>
        <taxon>Bivalvia</taxon>
        <taxon>Autobranchia</taxon>
        <taxon>Pteriomorphia</taxon>
        <taxon>Mytilida</taxon>
        <taxon>Mytiloidea</taxon>
        <taxon>Mytilidae</taxon>
        <taxon>Mytilinae</taxon>
        <taxon>Mytilus</taxon>
    </lineage>
</organism>
<evidence type="ECO:0000256" key="2">
    <source>
        <dbReference type="ARBA" id="ARBA00022771"/>
    </source>
</evidence>
<keyword evidence="3" id="KW-0862">Zinc</keyword>
<dbReference type="GO" id="GO:0016567">
    <property type="term" value="P:protein ubiquitination"/>
    <property type="evidence" value="ECO:0007669"/>
    <property type="project" value="TreeGrafter"/>
</dbReference>
<keyword evidence="7" id="KW-1185">Reference proteome</keyword>
<dbReference type="PANTHER" id="PTHR24202:SF4">
    <property type="entry name" value="E3 UBIQUITIN-PROTEIN LIGASE MIB2-RELATED"/>
    <property type="match status" value="1"/>
</dbReference>
<dbReference type="InterPro" id="IPR000433">
    <property type="entry name" value="Znf_ZZ"/>
</dbReference>
<dbReference type="PANTHER" id="PTHR24202">
    <property type="entry name" value="E3 UBIQUITIN-PROTEIN LIGASE MIB2"/>
    <property type="match status" value="1"/>
</dbReference>
<evidence type="ECO:0000256" key="4">
    <source>
        <dbReference type="PROSITE-ProRule" id="PRU00228"/>
    </source>
</evidence>
<dbReference type="AlphaFoldDB" id="A0A8B6GME8"/>
<proteinExistence type="predicted"/>
<feature type="domain" description="ZZ-type" evidence="5">
    <location>
        <begin position="3"/>
        <end position="55"/>
    </location>
</feature>
<name>A0A8B6GME8_MYTGA</name>
<evidence type="ECO:0000313" key="6">
    <source>
        <dbReference type="EMBL" id="VDI66114.1"/>
    </source>
</evidence>
<dbReference type="FunFam" id="3.30.60.90:FF:000004">
    <property type="entry name" value="Putative E3 ubiquitin-protein ligase MIB2"/>
    <property type="match status" value="1"/>
</dbReference>
<evidence type="ECO:0000256" key="1">
    <source>
        <dbReference type="ARBA" id="ARBA00022723"/>
    </source>
</evidence>
<dbReference type="Pfam" id="PF00569">
    <property type="entry name" value="ZZ"/>
    <property type="match status" value="1"/>
</dbReference>
<dbReference type="OrthoDB" id="2122982at2759"/>
<dbReference type="Gene3D" id="3.30.60.90">
    <property type="match status" value="1"/>
</dbReference>
<keyword evidence="1" id="KW-0479">Metal-binding</keyword>
<dbReference type="Proteomes" id="UP000596742">
    <property type="component" value="Unassembled WGS sequence"/>
</dbReference>
<accession>A0A8B6GME8</accession>
<dbReference type="EMBL" id="UYJE01008677">
    <property type="protein sequence ID" value="VDI66114.1"/>
    <property type="molecule type" value="Genomic_DNA"/>
</dbReference>
<keyword evidence="2 4" id="KW-0863">Zinc-finger</keyword>
<dbReference type="GO" id="GO:0005737">
    <property type="term" value="C:cytoplasm"/>
    <property type="evidence" value="ECO:0007669"/>
    <property type="project" value="TreeGrafter"/>
</dbReference>
<evidence type="ECO:0000259" key="5">
    <source>
        <dbReference type="PROSITE" id="PS50135"/>
    </source>
</evidence>
<gene>
    <name evidence="6" type="ORF">MGAL_10B071789</name>
</gene>
<evidence type="ECO:0000313" key="7">
    <source>
        <dbReference type="Proteomes" id="UP000596742"/>
    </source>
</evidence>